<gene>
    <name evidence="1" type="ORF">N8T08_002525</name>
</gene>
<organism evidence="1 2">
    <name type="scientific">Aspergillus melleus</name>
    <dbReference type="NCBI Taxonomy" id="138277"/>
    <lineage>
        <taxon>Eukaryota</taxon>
        <taxon>Fungi</taxon>
        <taxon>Dikarya</taxon>
        <taxon>Ascomycota</taxon>
        <taxon>Pezizomycotina</taxon>
        <taxon>Eurotiomycetes</taxon>
        <taxon>Eurotiomycetidae</taxon>
        <taxon>Eurotiales</taxon>
        <taxon>Aspergillaceae</taxon>
        <taxon>Aspergillus</taxon>
        <taxon>Aspergillus subgen. Circumdati</taxon>
    </lineage>
</organism>
<evidence type="ECO:0000313" key="1">
    <source>
        <dbReference type="EMBL" id="KAK1146764.1"/>
    </source>
</evidence>
<dbReference type="Proteomes" id="UP001177260">
    <property type="component" value="Unassembled WGS sequence"/>
</dbReference>
<reference evidence="1 2" key="1">
    <citation type="journal article" date="2023" name="ACS Omega">
        <title>Identification of the Neoaspergillic Acid Biosynthesis Gene Cluster by Establishing an In Vitro CRISPR-Ribonucleoprotein Genetic System in Aspergillus melleus.</title>
        <authorList>
            <person name="Yuan B."/>
            <person name="Grau M.F."/>
            <person name="Murata R.M."/>
            <person name="Torok T."/>
            <person name="Venkateswaran K."/>
            <person name="Stajich J.E."/>
            <person name="Wang C.C.C."/>
        </authorList>
    </citation>
    <scope>NUCLEOTIDE SEQUENCE [LARGE SCALE GENOMIC DNA]</scope>
    <source>
        <strain evidence="1 2">IMV 1140</strain>
    </source>
</reference>
<proteinExistence type="predicted"/>
<keyword evidence="2" id="KW-1185">Reference proteome</keyword>
<sequence>MDGLQVAPTQQKAVNRDAEGLQPITPPGKVYYGTAYFPDSWNEPHKTPVRKKTICGLQPAVFWLSVIIAVLIVGGAIGGGVGGSLASKNHDTNTSSQSTSAAISSASSPSTTQESTTMSTTSSAPVTSGTSGLTSDPCPAINQTTIRASIGSLFSVLCSVDWPKGVKSADGKGKVDDLEYRTEYSLEDCIGACMDYNQDRTKHTCKGVTYSANLTAAFDGGQGGNCFLKDRVGSYFATSDTTMSAGLVGG</sequence>
<accession>A0ACC3B8T4</accession>
<comment type="caution">
    <text evidence="1">The sequence shown here is derived from an EMBL/GenBank/DDBJ whole genome shotgun (WGS) entry which is preliminary data.</text>
</comment>
<name>A0ACC3B8T4_9EURO</name>
<protein>
    <submittedName>
        <fullName evidence="1">Uncharacterized protein</fullName>
    </submittedName>
</protein>
<evidence type="ECO:0000313" key="2">
    <source>
        <dbReference type="Proteomes" id="UP001177260"/>
    </source>
</evidence>
<dbReference type="EMBL" id="JAOPJF010000015">
    <property type="protein sequence ID" value="KAK1146764.1"/>
    <property type="molecule type" value="Genomic_DNA"/>
</dbReference>